<dbReference type="PANTHER" id="PTHR38008:SF2">
    <property type="entry name" value="HEMOLYSIN"/>
    <property type="match status" value="1"/>
</dbReference>
<dbReference type="PANTHER" id="PTHR38008">
    <property type="entry name" value="HEMOLYSIN-RELATED"/>
    <property type="match status" value="1"/>
</dbReference>
<dbReference type="AlphaFoldDB" id="E7C3J0"/>
<reference evidence="1" key="1">
    <citation type="submission" date="2010-01" db="EMBL/GenBank/DDBJ databases">
        <title>Genome fragments of uncultured bacteria from the North Pacific subtropical Gyre.</title>
        <authorList>
            <person name="Pham V.D."/>
            <person name="Delong E.F."/>
        </authorList>
    </citation>
    <scope>NUCLEOTIDE SEQUENCE</scope>
</reference>
<accession>E7C3J0</accession>
<protein>
    <recommendedName>
        <fullName evidence="2">Hemolysin</fullName>
    </recommendedName>
</protein>
<proteinExistence type="predicted"/>
<sequence>MEGIVRVRAVMGGLLLLGVALGGCGQTEESQSSARVGLANPASQNCVDLGGESRIQSLGNGAQYGVCVFEGNRQCEEWALFRGQCPKGGLKITGYVTAGSRYCAITGGQYRATSEADLDHPEKGECRLPDGRSCPASALFAGDCPKGPS</sequence>
<dbReference type="EMBL" id="GU567972">
    <property type="protein sequence ID" value="ADI22014.1"/>
    <property type="molecule type" value="Genomic_DNA"/>
</dbReference>
<dbReference type="PROSITE" id="PS51257">
    <property type="entry name" value="PROKAR_LIPOPROTEIN"/>
    <property type="match status" value="1"/>
</dbReference>
<organism evidence="1">
    <name type="scientific">uncultured myxobacterium HF0200_01L06</name>
    <dbReference type="NCBI Taxonomy" id="723556"/>
    <lineage>
        <taxon>Bacteria</taxon>
        <taxon>Pseudomonadati</taxon>
        <taxon>Myxococcota</taxon>
        <taxon>Myxococcia</taxon>
        <taxon>Myxococcales</taxon>
        <taxon>environmental samples</taxon>
    </lineage>
</organism>
<dbReference type="Pfam" id="PF03891">
    <property type="entry name" value="DUF333"/>
    <property type="match status" value="2"/>
</dbReference>
<evidence type="ECO:0000313" key="1">
    <source>
        <dbReference type="EMBL" id="ADI22014.1"/>
    </source>
</evidence>
<dbReference type="InterPro" id="IPR005590">
    <property type="entry name" value="DUF333"/>
</dbReference>
<evidence type="ECO:0008006" key="2">
    <source>
        <dbReference type="Google" id="ProtNLM"/>
    </source>
</evidence>
<name>E7C3J0_9BACT</name>